<dbReference type="SUPFAM" id="SSF58104">
    <property type="entry name" value="Methyl-accepting chemotaxis protein (MCP) signaling domain"/>
    <property type="match status" value="1"/>
</dbReference>
<dbReference type="KEGG" id="plig:NAG76_00320"/>
<dbReference type="InterPro" id="IPR004089">
    <property type="entry name" value="MCPsignal_dom"/>
</dbReference>
<proteinExistence type="predicted"/>
<name>A0A9J6ZF65_9BACL</name>
<dbReference type="AlphaFoldDB" id="A0A9J6ZF65"/>
<dbReference type="PANTHER" id="PTHR32089:SF112">
    <property type="entry name" value="LYSOZYME-LIKE PROTEIN-RELATED"/>
    <property type="match status" value="1"/>
</dbReference>
<evidence type="ECO:0000256" key="2">
    <source>
        <dbReference type="PROSITE-ProRule" id="PRU00284"/>
    </source>
</evidence>
<accession>A0A9J6ZF65</accession>
<dbReference type="GO" id="GO:0016020">
    <property type="term" value="C:membrane"/>
    <property type="evidence" value="ECO:0007669"/>
    <property type="project" value="InterPro"/>
</dbReference>
<dbReference type="SUPFAM" id="SSF103190">
    <property type="entry name" value="Sensory domain-like"/>
    <property type="match status" value="1"/>
</dbReference>
<dbReference type="Pfam" id="PF00015">
    <property type="entry name" value="MCPsignal"/>
    <property type="match status" value="1"/>
</dbReference>
<gene>
    <name evidence="4" type="ORF">NAG76_00320</name>
</gene>
<dbReference type="InterPro" id="IPR029151">
    <property type="entry name" value="Sensor-like_sf"/>
</dbReference>
<evidence type="ECO:0000256" key="1">
    <source>
        <dbReference type="ARBA" id="ARBA00023224"/>
    </source>
</evidence>
<dbReference type="Pfam" id="PF22673">
    <property type="entry name" value="MCP-like_PDC_1"/>
    <property type="match status" value="1"/>
</dbReference>
<dbReference type="PANTHER" id="PTHR32089">
    <property type="entry name" value="METHYL-ACCEPTING CHEMOTAXIS PROTEIN MCPB"/>
    <property type="match status" value="1"/>
</dbReference>
<dbReference type="SMART" id="SM00283">
    <property type="entry name" value="MA"/>
    <property type="match status" value="1"/>
</dbReference>
<evidence type="ECO:0000259" key="3">
    <source>
        <dbReference type="PROSITE" id="PS50111"/>
    </source>
</evidence>
<dbReference type="Gene3D" id="1.10.287.950">
    <property type="entry name" value="Methyl-accepting chemotaxis protein"/>
    <property type="match status" value="1"/>
</dbReference>
<dbReference type="PROSITE" id="PS50111">
    <property type="entry name" value="CHEMOTAXIS_TRANSDUC_2"/>
    <property type="match status" value="1"/>
</dbReference>
<dbReference type="Gene3D" id="3.30.450.20">
    <property type="entry name" value="PAS domain"/>
    <property type="match status" value="1"/>
</dbReference>
<organism evidence="4 5">
    <name type="scientific">Candidatus Pristimantibacillus lignocellulolyticus</name>
    <dbReference type="NCBI Taxonomy" id="2994561"/>
    <lineage>
        <taxon>Bacteria</taxon>
        <taxon>Bacillati</taxon>
        <taxon>Bacillota</taxon>
        <taxon>Bacilli</taxon>
        <taxon>Bacillales</taxon>
        <taxon>Paenibacillaceae</taxon>
        <taxon>Candidatus Pristimantibacillus</taxon>
    </lineage>
</organism>
<evidence type="ECO:0000313" key="5">
    <source>
        <dbReference type="Proteomes" id="UP001056756"/>
    </source>
</evidence>
<reference evidence="4" key="1">
    <citation type="submission" date="2022-05" db="EMBL/GenBank/DDBJ databases">
        <title>Novel bacterial taxa in a minimal lignocellulolytic consortium and its capacity to transform plastics disclosed by genome-resolved metagenomics.</title>
        <authorList>
            <person name="Rodriguez C.A.D."/>
            <person name="Diaz-Garcia L."/>
            <person name="Herrera K."/>
            <person name="Tarazona N.A."/>
            <person name="Sproer C."/>
            <person name="Overmann J."/>
            <person name="Jimenez D.J."/>
        </authorList>
    </citation>
    <scope>NUCLEOTIDE SEQUENCE</scope>
    <source>
        <strain evidence="4">MAG5</strain>
    </source>
</reference>
<dbReference type="Proteomes" id="UP001056756">
    <property type="component" value="Chromosome"/>
</dbReference>
<protein>
    <submittedName>
        <fullName evidence="4">Methyl-accepting chemotaxis protein</fullName>
    </submittedName>
</protein>
<dbReference type="EMBL" id="CP097899">
    <property type="protein sequence ID" value="URN94741.1"/>
    <property type="molecule type" value="Genomic_DNA"/>
</dbReference>
<keyword evidence="1 2" id="KW-0807">Transducer</keyword>
<feature type="domain" description="Methyl-accepting transducer" evidence="3">
    <location>
        <begin position="49"/>
        <end position="289"/>
    </location>
</feature>
<sequence>MGNVFFKSTKKREDKTESNRYMDQMKGLYNESIVISDQLVAAVDEVDQAMEQLSVIADKTQIQEQSLRHSSKLATSKIIEAFSSLQEVSAATDQINNASYHLNDQSKGTKQIALDMQTSLGETETVMGHLKHNNSNMTNHIEDLIKHTSKIYEMNILIQEIVSQTSLLALNASIEAAHAGEYGRGFSVVASEIRRLAEQSSDTVKQSTELVNEIEKGVQLVINAVEQERSAVDRGVAEMSTNKERMDSIVNRIIEVDQLAHDMKQSSINQTEQTNHVIERLQEAVELVNGTLVAVEDTLQMNTQQRKQIHKLERISHNMGKSSKDLKSAIDLVEFELMNKVANTNAEEIVQWLRQAATDSTITSVDPIIHDASLRALMKSKPEIEAIWSNYADGSFIVSIPDAGLLNAKGREWWKRAMHGESFHSSYYVSSITKQLCQTISVPIFGENDIIVGVLGVDLAIRS</sequence>
<dbReference type="CDD" id="cd18773">
    <property type="entry name" value="PDC1_HK_sensor"/>
    <property type="match status" value="1"/>
</dbReference>
<evidence type="ECO:0000313" key="4">
    <source>
        <dbReference type="EMBL" id="URN94741.1"/>
    </source>
</evidence>
<dbReference type="GO" id="GO:0007165">
    <property type="term" value="P:signal transduction"/>
    <property type="evidence" value="ECO:0007669"/>
    <property type="project" value="UniProtKB-KW"/>
</dbReference>